<evidence type="ECO:0008006" key="4">
    <source>
        <dbReference type="Google" id="ProtNLM"/>
    </source>
</evidence>
<feature type="compositionally biased region" description="Polar residues" evidence="1">
    <location>
        <begin position="356"/>
        <end position="367"/>
    </location>
</feature>
<reference evidence="2 3" key="1">
    <citation type="submission" date="2017-11" db="EMBL/GenBank/DDBJ databases">
        <title>De-novo sequencing of pomegranate (Punica granatum L.) genome.</title>
        <authorList>
            <person name="Akparov Z."/>
            <person name="Amiraslanov A."/>
            <person name="Hajiyeva S."/>
            <person name="Abbasov M."/>
            <person name="Kaur K."/>
            <person name="Hamwieh A."/>
            <person name="Solovyev V."/>
            <person name="Salamov A."/>
            <person name="Braich B."/>
            <person name="Kosarev P."/>
            <person name="Mahmoud A."/>
            <person name="Hajiyev E."/>
            <person name="Babayeva S."/>
            <person name="Izzatullayeva V."/>
            <person name="Mammadov A."/>
            <person name="Mammadov A."/>
            <person name="Sharifova S."/>
            <person name="Ojaghi J."/>
            <person name="Eynullazada K."/>
            <person name="Bayramov B."/>
            <person name="Abdulazimova A."/>
            <person name="Shahmuradov I."/>
        </authorList>
    </citation>
    <scope>NUCLEOTIDE SEQUENCE [LARGE SCALE GENOMIC DNA]</scope>
    <source>
        <strain evidence="3">cv. AG2017</strain>
        <tissue evidence="2">Leaf</tissue>
    </source>
</reference>
<dbReference type="PANTHER" id="PTHR46807:SF1">
    <property type="entry name" value="TRANSCRIPTION FACTOR PIF3"/>
    <property type="match status" value="1"/>
</dbReference>
<keyword evidence="3" id="KW-1185">Reference proteome</keyword>
<feature type="region of interest" description="Disordered" evidence="1">
    <location>
        <begin position="327"/>
        <end position="397"/>
    </location>
</feature>
<dbReference type="PANTHER" id="PTHR46807">
    <property type="entry name" value="TRANSCRIPTION FACTOR PIF3"/>
    <property type="match status" value="1"/>
</dbReference>
<organism evidence="2 3">
    <name type="scientific">Punica granatum</name>
    <name type="common">Pomegranate</name>
    <dbReference type="NCBI Taxonomy" id="22663"/>
    <lineage>
        <taxon>Eukaryota</taxon>
        <taxon>Viridiplantae</taxon>
        <taxon>Streptophyta</taxon>
        <taxon>Embryophyta</taxon>
        <taxon>Tracheophyta</taxon>
        <taxon>Spermatophyta</taxon>
        <taxon>Magnoliopsida</taxon>
        <taxon>eudicotyledons</taxon>
        <taxon>Gunneridae</taxon>
        <taxon>Pentapetalae</taxon>
        <taxon>rosids</taxon>
        <taxon>malvids</taxon>
        <taxon>Myrtales</taxon>
        <taxon>Lythraceae</taxon>
        <taxon>Punica</taxon>
    </lineage>
</organism>
<feature type="region of interest" description="Disordered" evidence="1">
    <location>
        <begin position="524"/>
        <end position="553"/>
    </location>
</feature>
<evidence type="ECO:0000313" key="3">
    <source>
        <dbReference type="Proteomes" id="UP000233551"/>
    </source>
</evidence>
<comment type="caution">
    <text evidence="2">The sequence shown here is derived from an EMBL/GenBank/DDBJ whole genome shotgun (WGS) entry which is preliminary data.</text>
</comment>
<feature type="region of interest" description="Disordered" evidence="1">
    <location>
        <begin position="477"/>
        <end position="512"/>
    </location>
</feature>
<dbReference type="AlphaFoldDB" id="A0A2I0I4U3"/>
<sequence length="637" mass="68511">MPLFELFRLAKGKLDSAQEKLTPCSTDSSAEPESGFGGLAWENGQVGMQSQCSPRDKKSLSLNTPSLTTKLGGEDNVRAGKIGNLGFELSEFPESVPSAEISLNQDDDMVPWLGYPISGSLHSDYSSDFLPELPGVAVNETSARNNFGSVAKTGNGQLCRDSFFTSLQNGNGLEGGTRTRTSNMQLFSSSLPLQSQLSGSCLKLQTADSGPSINTSSAMNFSYFARPTVIVKSNNESKHKMGSLGLSGMEQAGNRDMDAAVDTTNTSNSKPVVSRSCLGKRVGPSNQSAVPRQRVGPKLSESKSYKVPVSARKNEAVILEDNLKGKEDKFSNQSQRPCGTKGGLADGEKTLEPLGGTSSVCSGNSVERASDDLKHGLKRKSHETEESEGHSEDVGDEMVSANKQTTARHTPSRRSRAAEVHNLSERVDKASMLDEAIEYCKNLKLQLQGLPLPMPRAPLVPFLGGPVMKSATGLSKACGMPGTVEKDPATVSSGKESVQSISKQSPQNTDSSYLTKQHLSSQPMVVSSSGQGSDKKNARGFADPASRSIPRPKTTGLRRQHFLVLVVFPIVDKLKPFNYVVGAASRAMLELVIMHLSTFIVPVFRQFRPKLVCLVILELPLFGYQTDGLRKRSQLMA</sequence>
<proteinExistence type="predicted"/>
<dbReference type="STRING" id="22663.A0A2I0I4U3"/>
<feature type="compositionally biased region" description="Basic and acidic residues" evidence="1">
    <location>
        <begin position="382"/>
        <end position="393"/>
    </location>
</feature>
<feature type="region of interest" description="Disordered" evidence="1">
    <location>
        <begin position="263"/>
        <end position="309"/>
    </location>
</feature>
<feature type="compositionally biased region" description="Polar residues" evidence="1">
    <location>
        <begin position="490"/>
        <end position="512"/>
    </location>
</feature>
<dbReference type="EMBL" id="PGOL01004036">
    <property type="protein sequence ID" value="PKI38700.1"/>
    <property type="molecule type" value="Genomic_DNA"/>
</dbReference>
<dbReference type="Proteomes" id="UP000233551">
    <property type="component" value="Unassembled WGS sequence"/>
</dbReference>
<name>A0A2I0I4U3_PUNGR</name>
<gene>
    <name evidence="2" type="ORF">CRG98_040908</name>
</gene>
<dbReference type="InterPro" id="IPR044273">
    <property type="entry name" value="PIF3-like"/>
</dbReference>
<evidence type="ECO:0000256" key="1">
    <source>
        <dbReference type="SAM" id="MobiDB-lite"/>
    </source>
</evidence>
<dbReference type="GO" id="GO:0003700">
    <property type="term" value="F:DNA-binding transcription factor activity"/>
    <property type="evidence" value="ECO:0007669"/>
    <property type="project" value="InterPro"/>
</dbReference>
<feature type="region of interest" description="Disordered" evidence="1">
    <location>
        <begin position="402"/>
        <end position="421"/>
    </location>
</feature>
<protein>
    <recommendedName>
        <fullName evidence="4">BHLH domain-containing protein</fullName>
    </recommendedName>
</protein>
<accession>A0A2I0I4U3</accession>
<evidence type="ECO:0000313" key="2">
    <source>
        <dbReference type="EMBL" id="PKI38700.1"/>
    </source>
</evidence>